<dbReference type="GO" id="GO:0005886">
    <property type="term" value="C:plasma membrane"/>
    <property type="evidence" value="ECO:0007669"/>
    <property type="project" value="UniProtKB-SubCell"/>
</dbReference>
<protein>
    <submittedName>
        <fullName evidence="10">ArsB/NhaD family transporter</fullName>
    </submittedName>
</protein>
<keyword evidence="4" id="KW-1003">Cell membrane</keyword>
<dbReference type="AlphaFoldDB" id="A0AA97I3Q2"/>
<feature type="transmembrane region" description="Helical" evidence="8">
    <location>
        <begin position="338"/>
        <end position="363"/>
    </location>
</feature>
<keyword evidence="11" id="KW-1185">Reference proteome</keyword>
<keyword evidence="7 8" id="KW-0472">Membrane</keyword>
<dbReference type="InterPro" id="IPR051475">
    <property type="entry name" value="Diverse_Ion_Transporter"/>
</dbReference>
<gene>
    <name evidence="10" type="ORF">F1737_01680</name>
</gene>
<keyword evidence="6 8" id="KW-1133">Transmembrane helix</keyword>
<dbReference type="RefSeq" id="WP_317137051.1">
    <property type="nucleotide sequence ID" value="NZ_CP043875.1"/>
</dbReference>
<feature type="transmembrane region" description="Helical" evidence="8">
    <location>
        <begin position="58"/>
        <end position="81"/>
    </location>
</feature>
<dbReference type="KEGG" id="mefw:F1737_01680"/>
<evidence type="ECO:0000313" key="10">
    <source>
        <dbReference type="EMBL" id="WOF15481.1"/>
    </source>
</evidence>
<evidence type="ECO:0000256" key="3">
    <source>
        <dbReference type="ARBA" id="ARBA00022448"/>
    </source>
</evidence>
<sequence>MIPIETLVAIVIFLLTYALIIDERIHRAVAAMAGAALLVFVGIVPWDSILEHIDFGTIFLLMGMMIIVNVAGNSGLFEYLAIRTAKAAHGSPFMVLILFSIVTAVTSAFLDNVTTVLLLTPMLLYIAKVMDLNPVPFLLAEIMASNVGGMATLIGDPPNIMIASSAKLTFNEFLFTMGPIALVDLVLVLIIFVFMYRKQMHVDENERAAIKKTIDSLDERAAIQDIRLFKKSIITLLIVICLFFVHSNIGEYLHYIIPFVDPSMTLEPAEVALIGAALILFWSRTAPEMIFEKIEWPALFFFGGLFVLVGGLVNTGVIADIAQFVIANVNTTGEAMFVIAWFSAIASAIVDNIPLTAALIPLIHDIGATSTTIDIYPLWWALSLGACLGGNGTAIAASANVVVLGIGDREGIKITFVDFLKVGLLILFVTVAVGLGILYLIF</sequence>
<feature type="transmembrane region" description="Helical" evidence="8">
    <location>
        <begin position="298"/>
        <end position="326"/>
    </location>
</feature>
<evidence type="ECO:0000256" key="4">
    <source>
        <dbReference type="ARBA" id="ARBA00022475"/>
    </source>
</evidence>
<feature type="transmembrane region" description="Helical" evidence="8">
    <location>
        <begin position="6"/>
        <end position="21"/>
    </location>
</feature>
<accession>A0AA97I3Q2</accession>
<evidence type="ECO:0000256" key="2">
    <source>
        <dbReference type="ARBA" id="ARBA00009843"/>
    </source>
</evidence>
<feature type="transmembrane region" description="Helical" evidence="8">
    <location>
        <begin position="173"/>
        <end position="196"/>
    </location>
</feature>
<dbReference type="GeneID" id="85228839"/>
<feature type="transmembrane region" description="Helical" evidence="8">
    <location>
        <begin position="375"/>
        <end position="399"/>
    </location>
</feature>
<comment type="subcellular location">
    <subcellularLocation>
        <location evidence="1">Cell membrane</location>
        <topology evidence="1">Multi-pass membrane protein</topology>
    </subcellularLocation>
</comment>
<evidence type="ECO:0000256" key="8">
    <source>
        <dbReference type="SAM" id="Phobius"/>
    </source>
</evidence>
<evidence type="ECO:0000313" key="11">
    <source>
        <dbReference type="Proteomes" id="UP001301797"/>
    </source>
</evidence>
<dbReference type="PRINTS" id="PR00758">
    <property type="entry name" value="ARSENICPUMP"/>
</dbReference>
<dbReference type="CDD" id="cd01116">
    <property type="entry name" value="P_permease"/>
    <property type="match status" value="1"/>
</dbReference>
<dbReference type="Proteomes" id="UP001301797">
    <property type="component" value="Chromosome"/>
</dbReference>
<keyword evidence="3" id="KW-0813">Transport</keyword>
<evidence type="ECO:0000256" key="1">
    <source>
        <dbReference type="ARBA" id="ARBA00004651"/>
    </source>
</evidence>
<feature type="transmembrane region" description="Helical" evidence="8">
    <location>
        <begin position="28"/>
        <end position="46"/>
    </location>
</feature>
<dbReference type="EMBL" id="CP043875">
    <property type="protein sequence ID" value="WOF15481.1"/>
    <property type="molecule type" value="Genomic_DNA"/>
</dbReference>
<proteinExistence type="inferred from homology"/>
<feature type="transmembrane region" description="Helical" evidence="8">
    <location>
        <begin position="233"/>
        <end position="257"/>
    </location>
</feature>
<dbReference type="PANTHER" id="PTHR43568:SF1">
    <property type="entry name" value="P PROTEIN"/>
    <property type="match status" value="1"/>
</dbReference>
<dbReference type="InterPro" id="IPR000802">
    <property type="entry name" value="Arsenical_pump_ArsB"/>
</dbReference>
<evidence type="ECO:0000256" key="7">
    <source>
        <dbReference type="ARBA" id="ARBA00023136"/>
    </source>
</evidence>
<feature type="domain" description="Citrate transporter-like" evidence="9">
    <location>
        <begin position="17"/>
        <end position="385"/>
    </location>
</feature>
<organism evidence="10 11">
    <name type="scientific">Methanochimaera problematica</name>
    <dbReference type="NCBI Taxonomy" id="2609417"/>
    <lineage>
        <taxon>Archaea</taxon>
        <taxon>Methanobacteriati</taxon>
        <taxon>Methanobacteriota</taxon>
        <taxon>Stenosarchaea group</taxon>
        <taxon>Methanomicrobia</taxon>
        <taxon>Methanomicrobiales</taxon>
        <taxon>Methanomicrobiaceae</taxon>
        <taxon>Methanochimaera</taxon>
    </lineage>
</organism>
<dbReference type="GO" id="GO:0015105">
    <property type="term" value="F:arsenite transmembrane transporter activity"/>
    <property type="evidence" value="ECO:0007669"/>
    <property type="project" value="InterPro"/>
</dbReference>
<dbReference type="PANTHER" id="PTHR43568">
    <property type="entry name" value="P PROTEIN"/>
    <property type="match status" value="1"/>
</dbReference>
<feature type="transmembrane region" description="Helical" evidence="8">
    <location>
        <begin position="419"/>
        <end position="441"/>
    </location>
</feature>
<comment type="similarity">
    <text evidence="2">Belongs to the CitM (TC 2.A.11) transporter family.</text>
</comment>
<dbReference type="InterPro" id="IPR004680">
    <property type="entry name" value="Cit_transptr-like_dom"/>
</dbReference>
<feature type="transmembrane region" description="Helical" evidence="8">
    <location>
        <begin position="93"/>
        <end position="126"/>
    </location>
</feature>
<evidence type="ECO:0000259" key="9">
    <source>
        <dbReference type="Pfam" id="PF03600"/>
    </source>
</evidence>
<name>A0AA97I3Q2_9EURY</name>
<evidence type="ECO:0000256" key="5">
    <source>
        <dbReference type="ARBA" id="ARBA00022692"/>
    </source>
</evidence>
<evidence type="ECO:0000256" key="6">
    <source>
        <dbReference type="ARBA" id="ARBA00022989"/>
    </source>
</evidence>
<keyword evidence="5 8" id="KW-0812">Transmembrane</keyword>
<reference evidence="10 11" key="1">
    <citation type="submission" date="2019-09" db="EMBL/GenBank/DDBJ databases">
        <title>The complete genome of Methanoplanus sp. FWC-SCC4.</title>
        <authorList>
            <person name="Chen S.-C."/>
            <person name="Zhou Y.-Z."/>
            <person name="Lai M.-C."/>
        </authorList>
    </citation>
    <scope>NUCLEOTIDE SEQUENCE [LARGE SCALE GENOMIC DNA]</scope>
    <source>
        <strain evidence="10 11">FWC-SCC4</strain>
    </source>
</reference>
<dbReference type="Pfam" id="PF03600">
    <property type="entry name" value="CitMHS"/>
    <property type="match status" value="1"/>
</dbReference>